<dbReference type="EMBL" id="JAAMPA010000001">
    <property type="protein sequence ID" value="NIH68635.1"/>
    <property type="molecule type" value="Genomic_DNA"/>
</dbReference>
<reference evidence="4" key="2">
    <citation type="journal article" date="2019" name="Int. J. Syst. Evol. Microbiol.">
        <title>The Global Catalogue of Microorganisms (GCM) 10K type strain sequencing project: providing services to taxonomists for standard genome sequencing and annotation.</title>
        <authorList>
            <consortium name="The Broad Institute Genomics Platform"/>
            <consortium name="The Broad Institute Genome Sequencing Center for Infectious Disease"/>
            <person name="Wu L."/>
            <person name="Ma J."/>
        </authorList>
    </citation>
    <scope>NUCLEOTIDE SEQUENCE [LARGE SCALE GENOMIC DNA]</scope>
    <source>
        <strain evidence="4">CGMCC 4.5581</strain>
    </source>
</reference>
<comment type="caution">
    <text evidence="2">The sequence shown here is derived from an EMBL/GenBank/DDBJ whole genome shotgun (WGS) entry which is preliminary data.</text>
</comment>
<keyword evidence="4" id="KW-1185">Reference proteome</keyword>
<evidence type="ECO:0000313" key="4">
    <source>
        <dbReference type="Proteomes" id="UP000648663"/>
    </source>
</evidence>
<name>A0A846LSP0_9ACTN</name>
<evidence type="ECO:0000313" key="2">
    <source>
        <dbReference type="EMBL" id="NIH68635.1"/>
    </source>
</evidence>
<dbReference type="EMBL" id="BMMI01000002">
    <property type="protein sequence ID" value="GGL58861.1"/>
    <property type="molecule type" value="Genomic_DNA"/>
</dbReference>
<evidence type="ECO:0008006" key="5">
    <source>
        <dbReference type="Google" id="ProtNLM"/>
    </source>
</evidence>
<dbReference type="Proteomes" id="UP000648663">
    <property type="component" value="Unassembled WGS sequence"/>
</dbReference>
<reference evidence="1" key="1">
    <citation type="journal article" date="2014" name="Int. J. Syst. Evol. Microbiol.">
        <title>Complete genome of a new Firmicutes species belonging to the dominant human colonic microbiota ('Ruminococcus bicirculans') reveals two chromosomes and a selective capacity to utilize plant glucans.</title>
        <authorList>
            <consortium name="NISC Comparative Sequencing Program"/>
            <person name="Wegmann U."/>
            <person name="Louis P."/>
            <person name="Goesmann A."/>
            <person name="Henrissat B."/>
            <person name="Duncan S.H."/>
            <person name="Flint H.J."/>
        </authorList>
    </citation>
    <scope>NUCLEOTIDE SEQUENCE</scope>
    <source>
        <strain evidence="1">CGMCC 4.5581</strain>
    </source>
</reference>
<protein>
    <recommendedName>
        <fullName evidence="5">DUF4123 domain-containing protein</fullName>
    </recommendedName>
</protein>
<dbReference type="AlphaFoldDB" id="A0A846LSP0"/>
<sequence>MDDHIERVPGFPACRLFALVDSDAALRGALSALAPYVQPGAARVLSGEPGIRALDVDGRARGTRGRLLRAVQDVSHGRGALALHEEHLRRGGHLLLVPARDWAQCRRLVDVLGPWRAHGLVWFARYSVVDVTPRYCAHDGRALVAA</sequence>
<gene>
    <name evidence="2" type="ORF">FB380_003081</name>
    <name evidence="1" type="ORF">GCM10011589_13570</name>
</gene>
<proteinExistence type="predicted"/>
<reference evidence="2 3" key="3">
    <citation type="submission" date="2020-02" db="EMBL/GenBank/DDBJ databases">
        <title>Sequencing the genomes of 1000 actinobacteria strains.</title>
        <authorList>
            <person name="Klenk H.-P."/>
        </authorList>
    </citation>
    <scope>NUCLEOTIDE SEQUENCE [LARGE SCALE GENOMIC DNA]</scope>
    <source>
        <strain evidence="2 3">DSM 45201</strain>
    </source>
</reference>
<dbReference type="RefSeq" id="WP_166755822.1">
    <property type="nucleotide sequence ID" value="NZ_BAABJU010000023.1"/>
</dbReference>
<organism evidence="2 3">
    <name type="scientific">Modestobacter marinus</name>
    <dbReference type="NCBI Taxonomy" id="477641"/>
    <lineage>
        <taxon>Bacteria</taxon>
        <taxon>Bacillati</taxon>
        <taxon>Actinomycetota</taxon>
        <taxon>Actinomycetes</taxon>
        <taxon>Geodermatophilales</taxon>
        <taxon>Geodermatophilaceae</taxon>
        <taxon>Modestobacter</taxon>
    </lineage>
</organism>
<evidence type="ECO:0000313" key="3">
    <source>
        <dbReference type="Proteomes" id="UP000552836"/>
    </source>
</evidence>
<reference evidence="1" key="4">
    <citation type="submission" date="2024-05" db="EMBL/GenBank/DDBJ databases">
        <authorList>
            <person name="Sun Q."/>
            <person name="Zhou Y."/>
        </authorList>
    </citation>
    <scope>NUCLEOTIDE SEQUENCE</scope>
    <source>
        <strain evidence="1">CGMCC 4.5581</strain>
    </source>
</reference>
<evidence type="ECO:0000313" key="1">
    <source>
        <dbReference type="EMBL" id="GGL58861.1"/>
    </source>
</evidence>
<accession>A0A846LSP0</accession>
<dbReference type="Proteomes" id="UP000552836">
    <property type="component" value="Unassembled WGS sequence"/>
</dbReference>